<evidence type="ECO:0000256" key="2">
    <source>
        <dbReference type="SAM" id="Phobius"/>
    </source>
</evidence>
<evidence type="ECO:0000313" key="4">
    <source>
        <dbReference type="Proteomes" id="UP001219518"/>
    </source>
</evidence>
<accession>A0AAE1H2V6</accession>
<feature type="compositionally biased region" description="Low complexity" evidence="1">
    <location>
        <begin position="63"/>
        <end position="80"/>
    </location>
</feature>
<keyword evidence="4" id="KW-1185">Reference proteome</keyword>
<protein>
    <submittedName>
        <fullName evidence="3">Sulfhydryl oxidase 2</fullName>
    </submittedName>
</protein>
<reference evidence="3" key="1">
    <citation type="submission" date="2021-07" db="EMBL/GenBank/DDBJ databases">
        <authorList>
            <person name="Catto M.A."/>
            <person name="Jacobson A."/>
            <person name="Kennedy G."/>
            <person name="Labadie P."/>
            <person name="Hunt B.G."/>
            <person name="Srinivasan R."/>
        </authorList>
    </citation>
    <scope>NUCLEOTIDE SEQUENCE</scope>
    <source>
        <strain evidence="3">PL_HMW_Pooled</strain>
        <tissue evidence="3">Head</tissue>
    </source>
</reference>
<keyword evidence="2" id="KW-1133">Transmembrane helix</keyword>
<gene>
    <name evidence="3" type="ORF">KUF71_022700</name>
</gene>
<comment type="caution">
    <text evidence="3">The sequence shown here is derived from an EMBL/GenBank/DDBJ whole genome shotgun (WGS) entry which is preliminary data.</text>
</comment>
<evidence type="ECO:0000313" key="3">
    <source>
        <dbReference type="EMBL" id="KAK3913246.1"/>
    </source>
</evidence>
<feature type="transmembrane region" description="Helical" evidence="2">
    <location>
        <begin position="687"/>
        <end position="711"/>
    </location>
</feature>
<reference evidence="3" key="2">
    <citation type="journal article" date="2023" name="BMC Genomics">
        <title>Pest status, molecular evolution, and epigenetic factors derived from the genome assembly of Frankliniella fusca, a thysanopteran phytovirus vector.</title>
        <authorList>
            <person name="Catto M.A."/>
            <person name="Labadie P.E."/>
            <person name="Jacobson A.L."/>
            <person name="Kennedy G.G."/>
            <person name="Srinivasan R."/>
            <person name="Hunt B.G."/>
        </authorList>
    </citation>
    <scope>NUCLEOTIDE SEQUENCE</scope>
    <source>
        <strain evidence="3">PL_HMW_Pooled</strain>
    </source>
</reference>
<proteinExistence type="predicted"/>
<dbReference type="EMBL" id="JAHWGI010000315">
    <property type="protein sequence ID" value="KAK3913246.1"/>
    <property type="molecule type" value="Genomic_DNA"/>
</dbReference>
<feature type="region of interest" description="Disordered" evidence="1">
    <location>
        <begin position="146"/>
        <end position="169"/>
    </location>
</feature>
<dbReference type="Proteomes" id="UP001219518">
    <property type="component" value="Unassembled WGS sequence"/>
</dbReference>
<name>A0AAE1H2V6_9NEOP</name>
<sequence>MEYDASYTENRPLSMEKRSWNSVMSMVFLDCGDHTLKTASRAAAQSQGLMTGPTTRYRTLPALSRTSSSAASQAQQQQPSRPHGPAPHASRRLRCSDSCRLGSYTRMRSARVEPTHCRCHWEDVSAATSSVSPAADFTTYRFSDSIDDMTAPPGGGEKNQDQDSCGVNTPAAPRLHLTLKNQAWYPLEIIFRASPGLQLPCESQGLFFPWMGAAGEQRQIGVLRILTVAKLNGLLDLHGLQAGEEPSNIDRKLGGARFTLAPPKIVRISRIVPGNSTQLLRDNYTSLVDDSNTTILTTEVLVITPYQNIVVSKANFALQLKGWRENMENFCGSKPPEGGCGSRQAQGFYPLWQPTASVFHGNRRFADCDPIAQFDRFDPRTTIGLPLEECFTPRYGPPNMSIKAPAAAAAAGGRWHRRSALQDDSEKSALLALSLSHQYCEPHECERDRVSDGCTDDLLATSAVGMVQKHAANPENLLAGTLQRPLPETCRLLTEAGGTLRTYAETCGAEPDMNLRVSRALLRVRALLCGDTSLTAGQYRGVTPRGNHVVTPGYFSATRPQSGPAGSQEPLPFGTVPSRRAGQATLRRASEYEGEREEYYAALLLTGPRWATGVPPGPGRVPLACYSLLDALSECYERVAAEWCGAGSGRTARRLVLRALMPLPESQCPELERAAKGLKPDKTMSRLILVGVSILANILLVALVLGCCTWYRRRRLRHEKLHEEAG</sequence>
<organism evidence="3 4">
    <name type="scientific">Frankliniella fusca</name>
    <dbReference type="NCBI Taxonomy" id="407009"/>
    <lineage>
        <taxon>Eukaryota</taxon>
        <taxon>Metazoa</taxon>
        <taxon>Ecdysozoa</taxon>
        <taxon>Arthropoda</taxon>
        <taxon>Hexapoda</taxon>
        <taxon>Insecta</taxon>
        <taxon>Pterygota</taxon>
        <taxon>Neoptera</taxon>
        <taxon>Paraneoptera</taxon>
        <taxon>Thysanoptera</taxon>
        <taxon>Terebrantia</taxon>
        <taxon>Thripoidea</taxon>
        <taxon>Thripidae</taxon>
        <taxon>Frankliniella</taxon>
    </lineage>
</organism>
<dbReference type="AlphaFoldDB" id="A0AAE1H2V6"/>
<evidence type="ECO:0000256" key="1">
    <source>
        <dbReference type="SAM" id="MobiDB-lite"/>
    </source>
</evidence>
<keyword evidence="2" id="KW-0472">Membrane</keyword>
<feature type="region of interest" description="Disordered" evidence="1">
    <location>
        <begin position="557"/>
        <end position="580"/>
    </location>
</feature>
<feature type="region of interest" description="Disordered" evidence="1">
    <location>
        <begin position="63"/>
        <end position="92"/>
    </location>
</feature>
<keyword evidence="2" id="KW-0812">Transmembrane</keyword>